<feature type="transmembrane region" description="Helical" evidence="1">
    <location>
        <begin position="78"/>
        <end position="97"/>
    </location>
</feature>
<evidence type="ECO:0000256" key="1">
    <source>
        <dbReference type="SAM" id="Phobius"/>
    </source>
</evidence>
<sequence length="147" mass="16913">MVLNIDWRKWFDRMQPQTLQIATMLLYLNGFFALMSVVDKNDYLGYLRERYWFGFAVGLAVVGLHVFGGLLMANDRKLGYKFGVAAAFSPFVLRYWALSDLANRMGGQLSLYRKISGGSTTSLIFEIALCGLLLHTQSRSHQRIWYR</sequence>
<keyword evidence="1" id="KW-0472">Membrane</keyword>
<evidence type="ECO:0000313" key="2">
    <source>
        <dbReference type="EMBL" id="CAB4675437.1"/>
    </source>
</evidence>
<dbReference type="EMBL" id="CAEZWU010000165">
    <property type="protein sequence ID" value="CAB4675437.1"/>
    <property type="molecule type" value="Genomic_DNA"/>
</dbReference>
<proteinExistence type="predicted"/>
<accession>A0A6J6MMT9</accession>
<reference evidence="2" key="1">
    <citation type="submission" date="2020-05" db="EMBL/GenBank/DDBJ databases">
        <authorList>
            <person name="Chiriac C."/>
            <person name="Salcher M."/>
            <person name="Ghai R."/>
            <person name="Kavagutti S V."/>
        </authorList>
    </citation>
    <scope>NUCLEOTIDE SEQUENCE</scope>
</reference>
<protein>
    <submittedName>
        <fullName evidence="2">Unannotated protein</fullName>
    </submittedName>
</protein>
<gene>
    <name evidence="2" type="ORF">UFOPK2292_01046</name>
</gene>
<keyword evidence="1" id="KW-0812">Transmembrane</keyword>
<keyword evidence="1" id="KW-1133">Transmembrane helix</keyword>
<feature type="transmembrane region" description="Helical" evidence="1">
    <location>
        <begin position="50"/>
        <end position="71"/>
    </location>
</feature>
<name>A0A6J6MMT9_9ZZZZ</name>
<organism evidence="2">
    <name type="scientific">freshwater metagenome</name>
    <dbReference type="NCBI Taxonomy" id="449393"/>
    <lineage>
        <taxon>unclassified sequences</taxon>
        <taxon>metagenomes</taxon>
        <taxon>ecological metagenomes</taxon>
    </lineage>
</organism>
<dbReference type="AlphaFoldDB" id="A0A6J6MMT9"/>
<feature type="transmembrane region" description="Helical" evidence="1">
    <location>
        <begin position="117"/>
        <end position="134"/>
    </location>
</feature>
<feature type="transmembrane region" description="Helical" evidence="1">
    <location>
        <begin position="21"/>
        <end position="38"/>
    </location>
</feature>